<keyword evidence="3" id="KW-1185">Reference proteome</keyword>
<organism evidence="2 3">
    <name type="scientific">Pseudothermotoga thermarum DSM 5069</name>
    <dbReference type="NCBI Taxonomy" id="688269"/>
    <lineage>
        <taxon>Bacteria</taxon>
        <taxon>Thermotogati</taxon>
        <taxon>Thermotogota</taxon>
        <taxon>Thermotogae</taxon>
        <taxon>Thermotogales</taxon>
        <taxon>Thermotogaceae</taxon>
        <taxon>Pseudothermotoga</taxon>
    </lineage>
</organism>
<dbReference type="EMBL" id="CP002351">
    <property type="protein sequence ID" value="AEH51495.1"/>
    <property type="molecule type" value="Genomic_DNA"/>
</dbReference>
<evidence type="ECO:0000313" key="2">
    <source>
        <dbReference type="EMBL" id="AEH51495.1"/>
    </source>
</evidence>
<reference evidence="2 3" key="1">
    <citation type="submission" date="2010-11" db="EMBL/GenBank/DDBJ databases">
        <title>The complete genome of Thermotoga thermarum DSM 5069.</title>
        <authorList>
            <consortium name="US DOE Joint Genome Institute (JGI-PGF)"/>
            <person name="Lucas S."/>
            <person name="Copeland A."/>
            <person name="Lapidus A."/>
            <person name="Bruce D."/>
            <person name="Goodwin L."/>
            <person name="Pitluck S."/>
            <person name="Kyrpides N."/>
            <person name="Mavromatis K."/>
            <person name="Ivanova N."/>
            <person name="Zeytun A."/>
            <person name="Brettin T."/>
            <person name="Detter J.C."/>
            <person name="Tapia R."/>
            <person name="Han C."/>
            <person name="Land M."/>
            <person name="Hauser L."/>
            <person name="Markowitz V."/>
            <person name="Cheng J.-F."/>
            <person name="Hugenholtz P."/>
            <person name="Woyke T."/>
            <person name="Wu D."/>
            <person name="Spring S."/>
            <person name="Schroeder M."/>
            <person name="Brambilla E."/>
            <person name="Klenk H.-P."/>
            <person name="Eisen J.A."/>
        </authorList>
    </citation>
    <scope>NUCLEOTIDE SEQUENCE [LARGE SCALE GENOMIC DNA]</scope>
    <source>
        <strain evidence="2 3">DSM 5069</strain>
    </source>
</reference>
<dbReference type="Proteomes" id="UP000006804">
    <property type="component" value="Chromosome"/>
</dbReference>
<dbReference type="STRING" id="688269.Theth_1438"/>
<evidence type="ECO:0000313" key="3">
    <source>
        <dbReference type="Proteomes" id="UP000006804"/>
    </source>
</evidence>
<dbReference type="AlphaFoldDB" id="F7YXB4"/>
<dbReference type="OrthoDB" id="37390at2"/>
<protein>
    <recommendedName>
        <fullName evidence="4">Outer membrane protein beta-barrel domain-containing protein</fullName>
    </recommendedName>
</protein>
<accession>F7YXB4</accession>
<name>F7YXB4_9THEM</name>
<keyword evidence="1" id="KW-0732">Signal</keyword>
<feature type="signal peptide" evidence="1">
    <location>
        <begin position="1"/>
        <end position="18"/>
    </location>
</feature>
<dbReference type="KEGG" id="tta:Theth_1438"/>
<dbReference type="HOGENOM" id="CLU_127152_0_0_0"/>
<dbReference type="RefSeq" id="WP_013932709.1">
    <property type="nucleotide sequence ID" value="NC_015707.1"/>
</dbReference>
<gene>
    <name evidence="2" type="ORF">Theth_1438</name>
</gene>
<evidence type="ECO:0008006" key="4">
    <source>
        <dbReference type="Google" id="ProtNLM"/>
    </source>
</evidence>
<evidence type="ECO:0000256" key="1">
    <source>
        <dbReference type="SAM" id="SignalP"/>
    </source>
</evidence>
<dbReference type="PATRIC" id="fig|688269.3.peg.1487"/>
<feature type="chain" id="PRO_5003372813" description="Outer membrane protein beta-barrel domain-containing protein" evidence="1">
    <location>
        <begin position="19"/>
        <end position="174"/>
    </location>
</feature>
<sequence length="174" mass="18609" precursor="true">MKKLLVFAVVLVSVAAFAAVNLDVFGAYHFTLSASPTDAASLTYLTFGGAAMFEVAEGVEIGGGVGLAYFLKGVEDFLPEASQTKMTLDLLVVAKYFLPIDDFSGLTFKGYGGLSVPNFTKFDALGYVVGIGLYYTFDLVDFKFGVGAGIEMRTYKDKRSATTIPVGALLNVRF</sequence>
<proteinExistence type="predicted"/>